<feature type="transmembrane region" description="Helical" evidence="1">
    <location>
        <begin position="240"/>
        <end position="260"/>
    </location>
</feature>
<feature type="transmembrane region" description="Helical" evidence="1">
    <location>
        <begin position="148"/>
        <end position="168"/>
    </location>
</feature>
<accession>A0A382LSU6</accession>
<dbReference type="EMBL" id="UINC01088069">
    <property type="protein sequence ID" value="SVC37981.1"/>
    <property type="molecule type" value="Genomic_DNA"/>
</dbReference>
<dbReference type="AlphaFoldDB" id="A0A382LSU6"/>
<feature type="transmembrane region" description="Helical" evidence="1">
    <location>
        <begin position="180"/>
        <end position="199"/>
    </location>
</feature>
<name>A0A382LSU6_9ZZZZ</name>
<feature type="transmembrane region" description="Helical" evidence="1">
    <location>
        <begin position="211"/>
        <end position="233"/>
    </location>
</feature>
<evidence type="ECO:0000256" key="1">
    <source>
        <dbReference type="SAM" id="Phobius"/>
    </source>
</evidence>
<feature type="domain" description="EamA" evidence="2">
    <location>
        <begin position="149"/>
        <end position="283"/>
    </location>
</feature>
<feature type="transmembrane region" description="Helical" evidence="1">
    <location>
        <begin position="266"/>
        <end position="284"/>
    </location>
</feature>
<feature type="domain" description="EamA" evidence="2">
    <location>
        <begin position="8"/>
        <end position="132"/>
    </location>
</feature>
<organism evidence="3">
    <name type="scientific">marine metagenome</name>
    <dbReference type="NCBI Taxonomy" id="408172"/>
    <lineage>
        <taxon>unclassified sequences</taxon>
        <taxon>metagenomes</taxon>
        <taxon>ecological metagenomes</taxon>
    </lineage>
</organism>
<keyword evidence="1" id="KW-0472">Membrane</keyword>
<reference evidence="3" key="1">
    <citation type="submission" date="2018-05" db="EMBL/GenBank/DDBJ databases">
        <authorList>
            <person name="Lanie J.A."/>
            <person name="Ng W.-L."/>
            <person name="Kazmierczak K.M."/>
            <person name="Andrzejewski T.M."/>
            <person name="Davidsen T.M."/>
            <person name="Wayne K.J."/>
            <person name="Tettelin H."/>
            <person name="Glass J.I."/>
            <person name="Rusch D."/>
            <person name="Podicherti R."/>
            <person name="Tsui H.-C.T."/>
            <person name="Winkler M.E."/>
        </authorList>
    </citation>
    <scope>NUCLEOTIDE SEQUENCE</scope>
</reference>
<dbReference type="Pfam" id="PF00892">
    <property type="entry name" value="EamA"/>
    <property type="match status" value="2"/>
</dbReference>
<dbReference type="PANTHER" id="PTHR22911">
    <property type="entry name" value="ACYL-MALONYL CONDENSING ENZYME-RELATED"/>
    <property type="match status" value="1"/>
</dbReference>
<dbReference type="InterPro" id="IPR000620">
    <property type="entry name" value="EamA_dom"/>
</dbReference>
<dbReference type="SUPFAM" id="SSF103481">
    <property type="entry name" value="Multidrug resistance efflux transporter EmrE"/>
    <property type="match status" value="2"/>
</dbReference>
<keyword evidence="1" id="KW-1133">Transmembrane helix</keyword>
<feature type="transmembrane region" description="Helical" evidence="1">
    <location>
        <begin position="30"/>
        <end position="52"/>
    </location>
</feature>
<sequence>MSVVVIYSVLLIGVLSISSAAIMIRMIDAPALAIVFYRLAIASLMITPIAIVKSYGNRLPKTSVHFIWYLVAAVALAVHFSAWTMSLEHTSVVNSVVLVTSSPLLVAIGSFLTFRERISRFVVAGIVLGGIGGGGLTIGDFVADGNQLYGDMLAMLGSGSIAVYYLVGRKVRQEISNLRYIFGVYGWASLILFGVVVLTCTRISGFSHSSYVLILLVAILPQLIGHSALNWVLGHISATLVALAIMAEPVIATWLAWILLEEIPPATSIVGGGILILGVLLAFWNPDNRLATVQQTPRDHQ</sequence>
<feature type="transmembrane region" description="Helical" evidence="1">
    <location>
        <begin position="121"/>
        <end position="142"/>
    </location>
</feature>
<dbReference type="InterPro" id="IPR037185">
    <property type="entry name" value="EmrE-like"/>
</dbReference>
<protein>
    <recommendedName>
        <fullName evidence="2">EamA domain-containing protein</fullName>
    </recommendedName>
</protein>
<feature type="transmembrane region" description="Helical" evidence="1">
    <location>
        <begin position="92"/>
        <end position="114"/>
    </location>
</feature>
<dbReference type="PANTHER" id="PTHR22911:SF76">
    <property type="entry name" value="EAMA DOMAIN-CONTAINING PROTEIN"/>
    <property type="match status" value="1"/>
</dbReference>
<dbReference type="GO" id="GO:0016020">
    <property type="term" value="C:membrane"/>
    <property type="evidence" value="ECO:0007669"/>
    <property type="project" value="InterPro"/>
</dbReference>
<evidence type="ECO:0000313" key="3">
    <source>
        <dbReference type="EMBL" id="SVC37981.1"/>
    </source>
</evidence>
<proteinExistence type="predicted"/>
<keyword evidence="1" id="KW-0812">Transmembrane</keyword>
<feature type="transmembrane region" description="Helical" evidence="1">
    <location>
        <begin position="64"/>
        <end position="86"/>
    </location>
</feature>
<gene>
    <name evidence="3" type="ORF">METZ01_LOCUS290835</name>
</gene>
<evidence type="ECO:0000259" key="2">
    <source>
        <dbReference type="Pfam" id="PF00892"/>
    </source>
</evidence>